<keyword evidence="1" id="KW-0472">Membrane</keyword>
<reference evidence="3" key="1">
    <citation type="submission" date="2016-12" db="EMBL/GenBank/DDBJ databases">
        <authorList>
            <person name="Varghese N."/>
            <person name="Submissions S."/>
        </authorList>
    </citation>
    <scope>NUCLEOTIDE SEQUENCE [LARGE SCALE GENOMIC DNA]</scope>
    <source>
        <strain evidence="3">DSM 45599</strain>
    </source>
</reference>
<keyword evidence="1" id="KW-0812">Transmembrane</keyword>
<accession>A0A1N6AHV4</accession>
<protein>
    <recommendedName>
        <fullName evidence="4">PknH-like extracellular domain-containing protein</fullName>
    </recommendedName>
</protein>
<organism evidence="2 3">
    <name type="scientific">Micromonospora cremea</name>
    <dbReference type="NCBI Taxonomy" id="709881"/>
    <lineage>
        <taxon>Bacteria</taxon>
        <taxon>Bacillati</taxon>
        <taxon>Actinomycetota</taxon>
        <taxon>Actinomycetes</taxon>
        <taxon>Micromonosporales</taxon>
        <taxon>Micromonosporaceae</taxon>
        <taxon>Micromonospora</taxon>
    </lineage>
</organism>
<evidence type="ECO:0000256" key="1">
    <source>
        <dbReference type="SAM" id="Phobius"/>
    </source>
</evidence>
<sequence length="290" mass="31188">MRDDLAFVERVHRDLGDVRWPEPQEIRARARRRSRRTAVAATVVLTLAGVSAFVVAGGGRESPPPHVVASASPHAPVRGEITADSLVQPADLGQPAQVQLSQSGLGEPVLVEDLLGYCRQSRGMTPVWQTSRWSRSQTLLREGPRPYGAAPTPADVLLSQDLYRVTPDAAESFFADLDRRVAPCAEWRNVGPYEVAGSTGTGEVVHRWAVVQRGFAGDGAALLRHTVAQPRDQKTGKAIGFGPRSTSIAVVRVGDLIAVLTLGEESGEPELSRLAERAARRMCLAANPPC</sequence>
<keyword evidence="3" id="KW-1185">Reference proteome</keyword>
<dbReference type="Proteomes" id="UP000185124">
    <property type="component" value="Unassembled WGS sequence"/>
</dbReference>
<dbReference type="STRING" id="709881.SAMN04489832_5564"/>
<feature type="transmembrane region" description="Helical" evidence="1">
    <location>
        <begin position="37"/>
        <end position="56"/>
    </location>
</feature>
<dbReference type="AlphaFoldDB" id="A0A1N6AHV4"/>
<dbReference type="EMBL" id="FSQT01000002">
    <property type="protein sequence ID" value="SIN33613.1"/>
    <property type="molecule type" value="Genomic_DNA"/>
</dbReference>
<dbReference type="RefSeq" id="WP_074316785.1">
    <property type="nucleotide sequence ID" value="NZ_FSQT01000002.1"/>
</dbReference>
<evidence type="ECO:0000313" key="3">
    <source>
        <dbReference type="Proteomes" id="UP000185124"/>
    </source>
</evidence>
<evidence type="ECO:0000313" key="2">
    <source>
        <dbReference type="EMBL" id="SIN33613.1"/>
    </source>
</evidence>
<proteinExistence type="predicted"/>
<evidence type="ECO:0008006" key="4">
    <source>
        <dbReference type="Google" id="ProtNLM"/>
    </source>
</evidence>
<keyword evidence="1" id="KW-1133">Transmembrane helix</keyword>
<name>A0A1N6AHV4_9ACTN</name>
<dbReference type="OrthoDB" id="3402398at2"/>
<gene>
    <name evidence="2" type="ORF">SAMN04489832_5564</name>
</gene>